<feature type="signal peptide" evidence="1">
    <location>
        <begin position="1"/>
        <end position="26"/>
    </location>
</feature>
<evidence type="ECO:0000256" key="1">
    <source>
        <dbReference type="SAM" id="SignalP"/>
    </source>
</evidence>
<dbReference type="Gene3D" id="2.40.128.110">
    <property type="entry name" value="Lipid/polyisoprenoid-binding, YceI-like"/>
    <property type="match status" value="1"/>
</dbReference>
<name>A0A6M2BQD1_9GAMM</name>
<accession>A0A6M2BQD1</accession>
<evidence type="ECO:0000259" key="2">
    <source>
        <dbReference type="Pfam" id="PF04264"/>
    </source>
</evidence>
<dbReference type="PROSITE" id="PS51257">
    <property type="entry name" value="PROKAR_LIPOPROTEIN"/>
    <property type="match status" value="1"/>
</dbReference>
<sequence length="234" mass="24947">MRTPLLPSLLAATLVLGGCQSSPPLADAGAPMPFVAAPTSAGIVYLLQPEPSRTTIYVYRAGRAAHFGHNHVLTVPQLEGWVQVPDDQLNAARFSLRFRLDQLQVDDAALRAATGGGFSTPRSADDIAGTQHNMLKSLDADHDPWVVLNSVTVVGEWPVAVADVAVTLHGVTRVQRVVLHLQHTARELGARGSLVVRQSDFGIKPFSILGGALGVDDTLAIDFDLQLQAISRTP</sequence>
<dbReference type="InterPro" id="IPR036761">
    <property type="entry name" value="TTHA0802/YceI-like_sf"/>
</dbReference>
<dbReference type="AlphaFoldDB" id="A0A6M2BQD1"/>
<gene>
    <name evidence="3" type="ORF">G7Y85_08565</name>
</gene>
<feature type="chain" id="PRO_5026664318" evidence="1">
    <location>
        <begin position="27"/>
        <end position="234"/>
    </location>
</feature>
<keyword evidence="1" id="KW-0732">Signal</keyword>
<keyword evidence="4" id="KW-1185">Reference proteome</keyword>
<protein>
    <submittedName>
        <fullName evidence="3">YceI family protein</fullName>
    </submittedName>
</protein>
<feature type="domain" description="Lipid/polyisoprenoid-binding YceI-like" evidence="2">
    <location>
        <begin position="66"/>
        <end position="226"/>
    </location>
</feature>
<dbReference type="SUPFAM" id="SSF101874">
    <property type="entry name" value="YceI-like"/>
    <property type="match status" value="1"/>
</dbReference>
<evidence type="ECO:0000313" key="3">
    <source>
        <dbReference type="EMBL" id="NGY04816.1"/>
    </source>
</evidence>
<organism evidence="3 4">
    <name type="scientific">Solimonas terrae</name>
    <dbReference type="NCBI Taxonomy" id="1396819"/>
    <lineage>
        <taxon>Bacteria</taxon>
        <taxon>Pseudomonadati</taxon>
        <taxon>Pseudomonadota</taxon>
        <taxon>Gammaproteobacteria</taxon>
        <taxon>Nevskiales</taxon>
        <taxon>Nevskiaceae</taxon>
        <taxon>Solimonas</taxon>
    </lineage>
</organism>
<comment type="caution">
    <text evidence="3">The sequence shown here is derived from an EMBL/GenBank/DDBJ whole genome shotgun (WGS) entry which is preliminary data.</text>
</comment>
<dbReference type="RefSeq" id="WP_166254940.1">
    <property type="nucleotide sequence ID" value="NZ_JAAMOW010000004.1"/>
</dbReference>
<evidence type="ECO:0000313" key="4">
    <source>
        <dbReference type="Proteomes" id="UP000472676"/>
    </source>
</evidence>
<dbReference type="Pfam" id="PF04264">
    <property type="entry name" value="YceI"/>
    <property type="match status" value="1"/>
</dbReference>
<dbReference type="EMBL" id="JAAMOW010000004">
    <property type="protein sequence ID" value="NGY04816.1"/>
    <property type="molecule type" value="Genomic_DNA"/>
</dbReference>
<proteinExistence type="predicted"/>
<reference evidence="3 4" key="1">
    <citation type="journal article" date="2014" name="Int. J. Syst. Evol. Microbiol.">
        <title>Solimonas terrae sp. nov., isolated from soil.</title>
        <authorList>
            <person name="Kim S.J."/>
            <person name="Moon J.Y."/>
            <person name="Weon H.Y."/>
            <person name="Ahn J.H."/>
            <person name="Chen W.M."/>
            <person name="Kwon S.W."/>
        </authorList>
    </citation>
    <scope>NUCLEOTIDE SEQUENCE [LARGE SCALE GENOMIC DNA]</scope>
    <source>
        <strain evidence="3 4">KIS83-12</strain>
    </source>
</reference>
<dbReference type="Proteomes" id="UP000472676">
    <property type="component" value="Unassembled WGS sequence"/>
</dbReference>
<dbReference type="InterPro" id="IPR007372">
    <property type="entry name" value="Lipid/polyisoprenoid-bd_YceI"/>
</dbReference>